<feature type="transmembrane region" description="Helical" evidence="1">
    <location>
        <begin position="60"/>
        <end position="83"/>
    </location>
</feature>
<dbReference type="RefSeq" id="YP_009274512.1">
    <property type="nucleotide sequence ID" value="NC_030917.1"/>
</dbReference>
<keyword evidence="1" id="KW-0472">Membrane</keyword>
<dbReference type="KEGG" id="vg:28800555"/>
<dbReference type="EMBL" id="KU998245">
    <property type="protein sequence ID" value="ANA86430.1"/>
    <property type="molecule type" value="Genomic_DNA"/>
</dbReference>
<name>A0A160DES4_9CAUD</name>
<sequence>MNRKVIEALDLIEDVEVSAGRMKTTVKASGAAAVASVLLLMAGAAVWFVDAGAGIESSRWLLFVVPGGIGAVISLGVLVGAVTRRVQLSDDLRGAYRKHRDAIDEIPDPNERQKAGRHFTYGYVCNVCRVQMSGEQEL</sequence>
<accession>A0A160DES4</accession>
<evidence type="ECO:0000313" key="3">
    <source>
        <dbReference type="Proteomes" id="UP000204609"/>
    </source>
</evidence>
<keyword evidence="3" id="KW-1185">Reference proteome</keyword>
<proteinExistence type="predicted"/>
<dbReference type="GeneID" id="28800555"/>
<dbReference type="Proteomes" id="UP000204609">
    <property type="component" value="Segment"/>
</dbReference>
<reference evidence="3" key="1">
    <citation type="submission" date="2016-03" db="EMBL/GenBank/DDBJ databases">
        <authorList>
            <person name="Ploux O."/>
        </authorList>
    </citation>
    <scope>NUCLEOTIDE SEQUENCE [LARGE SCALE GENOMIC DNA]</scope>
</reference>
<protein>
    <submittedName>
        <fullName evidence="2">Uncharacterized protein</fullName>
    </submittedName>
</protein>
<gene>
    <name evidence="2" type="primary">96</name>
    <name evidence="2" type="ORF">PBI_ONEUP_96</name>
</gene>
<evidence type="ECO:0000313" key="2">
    <source>
        <dbReference type="EMBL" id="ANA86430.1"/>
    </source>
</evidence>
<feature type="transmembrane region" description="Helical" evidence="1">
    <location>
        <begin position="28"/>
        <end position="48"/>
    </location>
</feature>
<evidence type="ECO:0000256" key="1">
    <source>
        <dbReference type="SAM" id="Phobius"/>
    </source>
</evidence>
<keyword evidence="1" id="KW-0812">Transmembrane</keyword>
<keyword evidence="1" id="KW-1133">Transmembrane helix</keyword>
<organism evidence="2 3">
    <name type="scientific">Gordonia phage OneUp</name>
    <dbReference type="NCBI Taxonomy" id="1838074"/>
    <lineage>
        <taxon>Viruses</taxon>
        <taxon>Duplodnaviria</taxon>
        <taxon>Heunggongvirae</taxon>
        <taxon>Uroviricota</taxon>
        <taxon>Caudoviricetes</taxon>
        <taxon>Oneupvirus</taxon>
        <taxon>Oneupvirus oneup</taxon>
    </lineage>
</organism>